<dbReference type="SUPFAM" id="SSF54637">
    <property type="entry name" value="Thioesterase/thiol ester dehydrase-isomerase"/>
    <property type="match status" value="1"/>
</dbReference>
<dbReference type="InterPro" id="IPR029069">
    <property type="entry name" value="HotDog_dom_sf"/>
</dbReference>
<organism evidence="2 3">
    <name type="scientific">Lactarius akahatsu</name>
    <dbReference type="NCBI Taxonomy" id="416441"/>
    <lineage>
        <taxon>Eukaryota</taxon>
        <taxon>Fungi</taxon>
        <taxon>Dikarya</taxon>
        <taxon>Basidiomycota</taxon>
        <taxon>Agaricomycotina</taxon>
        <taxon>Agaricomycetes</taxon>
        <taxon>Russulales</taxon>
        <taxon>Russulaceae</taxon>
        <taxon>Lactarius</taxon>
    </lineage>
</organism>
<accession>A0AAD4LUN8</accession>
<keyword evidence="3" id="KW-1185">Reference proteome</keyword>
<dbReference type="InterPro" id="IPR050563">
    <property type="entry name" value="4-hydroxybenzoyl-CoA_TE"/>
</dbReference>
<proteinExistence type="predicted"/>
<dbReference type="Proteomes" id="UP001201163">
    <property type="component" value="Unassembled WGS sequence"/>
</dbReference>
<dbReference type="PANTHER" id="PTHR31793">
    <property type="entry name" value="4-HYDROXYBENZOYL-COA THIOESTERASE FAMILY MEMBER"/>
    <property type="match status" value="1"/>
</dbReference>
<dbReference type="GO" id="GO:0047617">
    <property type="term" value="F:fatty acyl-CoA hydrolase activity"/>
    <property type="evidence" value="ECO:0007669"/>
    <property type="project" value="TreeGrafter"/>
</dbReference>
<sequence length="212" mass="24316">MLSTQKVARSTLNTPLYLQQRRLSSIRAAFRDPTSPFYIEKGSEGPASPDEQPTTSAAEEARKYLVDRGFDPASFWEQPISWGDHDAFQHVNNVNYLRYFENSRIRWVMSVGCDTGGPAREEALLRPQGIAFILKSMEVKYRRPVRYPDTPAPEPDSKHSRTQFLLFAKAYSYEQRAVVADLKSVLTWYDYDKLAKCDPGDENWAPVLARMK</sequence>
<dbReference type="PANTHER" id="PTHR31793:SF39">
    <property type="entry name" value="THIOESTERASE_THIOL ESTER DEHYDRASE-ISOMERASE"/>
    <property type="match status" value="1"/>
</dbReference>
<dbReference type="Gene3D" id="3.10.129.10">
    <property type="entry name" value="Hotdog Thioesterase"/>
    <property type="match status" value="1"/>
</dbReference>
<comment type="caution">
    <text evidence="2">The sequence shown here is derived from an EMBL/GenBank/DDBJ whole genome shotgun (WGS) entry which is preliminary data.</text>
</comment>
<protein>
    <submittedName>
        <fullName evidence="2">HotDog domain-containing protein</fullName>
    </submittedName>
</protein>
<dbReference type="AlphaFoldDB" id="A0AAD4LUN8"/>
<feature type="region of interest" description="Disordered" evidence="1">
    <location>
        <begin position="38"/>
        <end position="57"/>
    </location>
</feature>
<reference evidence="2" key="1">
    <citation type="submission" date="2022-01" db="EMBL/GenBank/DDBJ databases">
        <title>Comparative genomics reveals a dynamic genome evolution in the ectomycorrhizal milk-cap (Lactarius) mushrooms.</title>
        <authorList>
            <consortium name="DOE Joint Genome Institute"/>
            <person name="Lebreton A."/>
            <person name="Tang N."/>
            <person name="Kuo A."/>
            <person name="LaButti K."/>
            <person name="Drula E."/>
            <person name="Barry K."/>
            <person name="Clum A."/>
            <person name="Lipzen A."/>
            <person name="Mousain D."/>
            <person name="Ng V."/>
            <person name="Wang R."/>
            <person name="Wang X."/>
            <person name="Dai Y."/>
            <person name="Henrissat B."/>
            <person name="Grigoriev I.V."/>
            <person name="Guerin-Laguette A."/>
            <person name="Yu F."/>
            <person name="Martin F.M."/>
        </authorList>
    </citation>
    <scope>NUCLEOTIDE SEQUENCE</scope>
    <source>
        <strain evidence="2">QP</strain>
    </source>
</reference>
<dbReference type="Pfam" id="PF13279">
    <property type="entry name" value="4HBT_2"/>
    <property type="match status" value="1"/>
</dbReference>
<gene>
    <name evidence="2" type="ORF">EDB92DRAFT_502028</name>
</gene>
<dbReference type="EMBL" id="JAKELL010000002">
    <property type="protein sequence ID" value="KAH9000427.1"/>
    <property type="molecule type" value="Genomic_DNA"/>
</dbReference>
<name>A0AAD4LUN8_9AGAM</name>
<evidence type="ECO:0000313" key="2">
    <source>
        <dbReference type="EMBL" id="KAH9000427.1"/>
    </source>
</evidence>
<dbReference type="CDD" id="cd00586">
    <property type="entry name" value="4HBT"/>
    <property type="match status" value="1"/>
</dbReference>
<evidence type="ECO:0000313" key="3">
    <source>
        <dbReference type="Proteomes" id="UP001201163"/>
    </source>
</evidence>
<evidence type="ECO:0000256" key="1">
    <source>
        <dbReference type="SAM" id="MobiDB-lite"/>
    </source>
</evidence>